<evidence type="ECO:0000313" key="3">
    <source>
        <dbReference type="Proteomes" id="UP000030106"/>
    </source>
</evidence>
<dbReference type="Proteomes" id="UP000030106">
    <property type="component" value="Unassembled WGS sequence"/>
</dbReference>
<reference evidence="2 3" key="1">
    <citation type="submission" date="2012-10" db="EMBL/GenBank/DDBJ databases">
        <title>Genome sequencing and analysis of entomopathogenic fungi Beauveria bassiana D1-5.</title>
        <authorList>
            <person name="Li Q."/>
            <person name="Wang L."/>
            <person name="Zhang Z."/>
            <person name="Wang Q."/>
            <person name="Ren J."/>
            <person name="Wang M."/>
            <person name="Xu W."/>
            <person name="Wang J."/>
            <person name="Lu Y."/>
            <person name="Du Q."/>
            <person name="Sun Z."/>
        </authorList>
    </citation>
    <scope>NUCLEOTIDE SEQUENCE [LARGE SCALE GENOMIC DNA]</scope>
    <source>
        <strain evidence="2 3">D1-5</strain>
    </source>
</reference>
<evidence type="ECO:0000313" key="2">
    <source>
        <dbReference type="EMBL" id="KGQ07384.1"/>
    </source>
</evidence>
<accession>A0A0A2W333</accession>
<feature type="region of interest" description="Disordered" evidence="1">
    <location>
        <begin position="64"/>
        <end position="109"/>
    </location>
</feature>
<feature type="compositionally biased region" description="Basic residues" evidence="1">
    <location>
        <begin position="79"/>
        <end position="106"/>
    </location>
</feature>
<evidence type="ECO:0000256" key="1">
    <source>
        <dbReference type="SAM" id="MobiDB-lite"/>
    </source>
</evidence>
<feature type="compositionally biased region" description="Basic residues" evidence="1">
    <location>
        <begin position="31"/>
        <end position="43"/>
    </location>
</feature>
<name>A0A0A2W333_BEABA</name>
<gene>
    <name evidence="2" type="ORF">BBAD15_g7286</name>
</gene>
<feature type="region of interest" description="Disordered" evidence="1">
    <location>
        <begin position="22"/>
        <end position="52"/>
    </location>
</feature>
<protein>
    <submittedName>
        <fullName evidence="2">Uncharacterized protein</fullName>
    </submittedName>
</protein>
<dbReference type="AlphaFoldDB" id="A0A0A2W333"/>
<proteinExistence type="predicted"/>
<organism evidence="2 3">
    <name type="scientific">Beauveria bassiana D1-5</name>
    <dbReference type="NCBI Taxonomy" id="1245745"/>
    <lineage>
        <taxon>Eukaryota</taxon>
        <taxon>Fungi</taxon>
        <taxon>Dikarya</taxon>
        <taxon>Ascomycota</taxon>
        <taxon>Pezizomycotina</taxon>
        <taxon>Sordariomycetes</taxon>
        <taxon>Hypocreomycetidae</taxon>
        <taxon>Hypocreales</taxon>
        <taxon>Cordycipitaceae</taxon>
        <taxon>Beauveria</taxon>
    </lineage>
</organism>
<dbReference type="HOGENOM" id="CLU_2026294_0_0_1"/>
<comment type="caution">
    <text evidence="2">The sequence shown here is derived from an EMBL/GenBank/DDBJ whole genome shotgun (WGS) entry which is preliminary data.</text>
</comment>
<dbReference type="EMBL" id="ANFO01000693">
    <property type="protein sequence ID" value="KGQ07384.1"/>
    <property type="molecule type" value="Genomic_DNA"/>
</dbReference>
<sequence length="122" mass="13764">MRRQRRLLLPRLEVGALDPLAVLTAPPNPRDRRRARLRRRPPARARPPPAPRLRLLRGARGCAAMGRAPRPEPAAPRARLGRGARRGRARRRAALASRPRRRRLRGPRTLGRLLPAALHVSL</sequence>